<comment type="caution">
    <text evidence="10">The sequence shown here is derived from an EMBL/GenBank/DDBJ whole genome shotgun (WGS) entry which is preliminary data.</text>
</comment>
<evidence type="ECO:0000256" key="1">
    <source>
        <dbReference type="ARBA" id="ARBA00001936"/>
    </source>
</evidence>
<evidence type="ECO:0000313" key="11">
    <source>
        <dbReference type="Proteomes" id="UP001470230"/>
    </source>
</evidence>
<keyword evidence="11" id="KW-1185">Reference proteome</keyword>
<evidence type="ECO:0000256" key="5">
    <source>
        <dbReference type="ARBA" id="ARBA00023211"/>
    </source>
</evidence>
<dbReference type="InterPro" id="IPR050341">
    <property type="entry name" value="PP1_catalytic_subunit"/>
</dbReference>
<keyword evidence="2" id="KW-0479">Metal-binding</keyword>
<comment type="cofactor">
    <cofactor evidence="1">
        <name>Mn(2+)</name>
        <dbReference type="ChEBI" id="CHEBI:29035"/>
    </cofactor>
</comment>
<dbReference type="InterPro" id="IPR006186">
    <property type="entry name" value="Ser/Thr-sp_prot-phosphatase"/>
</dbReference>
<organism evidence="10 11">
    <name type="scientific">Tritrichomonas musculus</name>
    <dbReference type="NCBI Taxonomy" id="1915356"/>
    <lineage>
        <taxon>Eukaryota</taxon>
        <taxon>Metamonada</taxon>
        <taxon>Parabasalia</taxon>
        <taxon>Tritrichomonadida</taxon>
        <taxon>Tritrichomonadidae</taxon>
        <taxon>Tritrichomonas</taxon>
    </lineage>
</organism>
<name>A0ABR2KRY0_9EUKA</name>
<reference evidence="10 11" key="1">
    <citation type="submission" date="2024-04" db="EMBL/GenBank/DDBJ databases">
        <title>Tritrichomonas musculus Genome.</title>
        <authorList>
            <person name="Alves-Ferreira E."/>
            <person name="Grigg M."/>
            <person name="Lorenzi H."/>
            <person name="Galac M."/>
        </authorList>
    </citation>
    <scope>NUCLEOTIDE SEQUENCE [LARGE SCALE GENOMIC DNA]</scope>
    <source>
        <strain evidence="10 11">EAF2021</strain>
    </source>
</reference>
<dbReference type="Pfam" id="PF00149">
    <property type="entry name" value="Metallophos"/>
    <property type="match status" value="1"/>
</dbReference>
<comment type="catalytic activity">
    <reaction evidence="7 8">
        <text>O-phospho-L-threonyl-[protein] + H2O = L-threonyl-[protein] + phosphate</text>
        <dbReference type="Rhea" id="RHEA:47004"/>
        <dbReference type="Rhea" id="RHEA-COMP:11060"/>
        <dbReference type="Rhea" id="RHEA-COMP:11605"/>
        <dbReference type="ChEBI" id="CHEBI:15377"/>
        <dbReference type="ChEBI" id="CHEBI:30013"/>
        <dbReference type="ChEBI" id="CHEBI:43474"/>
        <dbReference type="ChEBI" id="CHEBI:61977"/>
        <dbReference type="EC" id="3.1.3.16"/>
    </reaction>
</comment>
<evidence type="ECO:0000259" key="9">
    <source>
        <dbReference type="PROSITE" id="PS00125"/>
    </source>
</evidence>
<dbReference type="EMBL" id="JAPFFF010000003">
    <property type="protein sequence ID" value="KAK8893894.1"/>
    <property type="molecule type" value="Genomic_DNA"/>
</dbReference>
<keyword evidence="4" id="KW-0904">Protein phosphatase</keyword>
<keyword evidence="3 8" id="KW-0378">Hydrolase</keyword>
<protein>
    <recommendedName>
        <fullName evidence="8">Serine/threonine-protein phosphatase</fullName>
        <ecNumber evidence="8">3.1.3.16</ecNumber>
    </recommendedName>
</protein>
<dbReference type="SUPFAM" id="SSF56300">
    <property type="entry name" value="Metallo-dependent phosphatases"/>
    <property type="match status" value="1"/>
</dbReference>
<dbReference type="EC" id="3.1.3.16" evidence="8"/>
<feature type="domain" description="Serine/threonine specific protein phosphatases" evidence="9">
    <location>
        <begin position="107"/>
        <end position="112"/>
    </location>
</feature>
<proteinExistence type="inferred from homology"/>
<comment type="catalytic activity">
    <reaction evidence="6">
        <text>O-phospho-L-seryl-[protein] + H2O = L-seryl-[protein] + phosphate</text>
        <dbReference type="Rhea" id="RHEA:20629"/>
        <dbReference type="Rhea" id="RHEA-COMP:9863"/>
        <dbReference type="Rhea" id="RHEA-COMP:11604"/>
        <dbReference type="ChEBI" id="CHEBI:15377"/>
        <dbReference type="ChEBI" id="CHEBI:29999"/>
        <dbReference type="ChEBI" id="CHEBI:43474"/>
        <dbReference type="ChEBI" id="CHEBI:83421"/>
        <dbReference type="EC" id="3.1.3.16"/>
    </reaction>
</comment>
<dbReference type="InterPro" id="IPR029052">
    <property type="entry name" value="Metallo-depent_PP-like"/>
</dbReference>
<evidence type="ECO:0000256" key="7">
    <source>
        <dbReference type="ARBA" id="ARBA00048336"/>
    </source>
</evidence>
<evidence type="ECO:0000256" key="2">
    <source>
        <dbReference type="ARBA" id="ARBA00022723"/>
    </source>
</evidence>
<dbReference type="Proteomes" id="UP001470230">
    <property type="component" value="Unassembled WGS sequence"/>
</dbReference>
<keyword evidence="5" id="KW-0464">Manganese</keyword>
<comment type="similarity">
    <text evidence="8">Belongs to the PPP phosphatase family.</text>
</comment>
<dbReference type="InterPro" id="IPR004843">
    <property type="entry name" value="Calcineurin-like_PHP"/>
</dbReference>
<dbReference type="Gene3D" id="3.60.21.10">
    <property type="match status" value="1"/>
</dbReference>
<evidence type="ECO:0000313" key="10">
    <source>
        <dbReference type="EMBL" id="KAK8893894.1"/>
    </source>
</evidence>
<accession>A0ABR2KRY0</accession>
<dbReference type="PANTHER" id="PTHR11668">
    <property type="entry name" value="SERINE/THREONINE PROTEIN PHOSPHATASE"/>
    <property type="match status" value="1"/>
</dbReference>
<evidence type="ECO:0000256" key="4">
    <source>
        <dbReference type="ARBA" id="ARBA00022912"/>
    </source>
</evidence>
<evidence type="ECO:0000256" key="3">
    <source>
        <dbReference type="ARBA" id="ARBA00022801"/>
    </source>
</evidence>
<dbReference type="PANTHER" id="PTHR11668:SF300">
    <property type="entry name" value="SERINE_THREONINE-PROTEIN PHOSPHATASE"/>
    <property type="match status" value="1"/>
</dbReference>
<evidence type="ECO:0000256" key="6">
    <source>
        <dbReference type="ARBA" id="ARBA00047761"/>
    </source>
</evidence>
<dbReference type="PRINTS" id="PR00114">
    <property type="entry name" value="STPHPHTASE"/>
</dbReference>
<gene>
    <name evidence="10" type="ORF">M9Y10_022323</name>
</gene>
<evidence type="ECO:0000256" key="8">
    <source>
        <dbReference type="RuleBase" id="RU004273"/>
    </source>
</evidence>
<sequence>MDIEQIISQLRQAIKPEKSVIQHILREALPLFEKEPNILELNGPLTICGDTHGQLDDALHLFEVSGEIPSVRYLFLGDYVDRGYFSVELITLLLCYKIKYPDSIYLLRGNHESRAVNISYGFYDECLTKLDEPTWYDFNDFFDYLPLAAIVNNEFFCVHGGLSPNLINLKDLRDYDRVCEPDLTTFVGHLLWSDPGDVDEWQRTERRCGYLFGEKHCKDFLDENHLKMIIRSHEMVDGCEIKFKGLLATIWSAPNYCYFCVNQASFMKVKEDGSYEFCVFGPMPDERRFPAPKSVNNYFNQ</sequence>
<dbReference type="PROSITE" id="PS00125">
    <property type="entry name" value="SER_THR_PHOSPHATASE"/>
    <property type="match status" value="1"/>
</dbReference>
<dbReference type="SMART" id="SM00156">
    <property type="entry name" value="PP2Ac"/>
    <property type="match status" value="1"/>
</dbReference>